<keyword evidence="2" id="KW-1185">Reference proteome</keyword>
<evidence type="ECO:0000313" key="1">
    <source>
        <dbReference type="EMBL" id="EET86173.1"/>
    </source>
</evidence>
<accession>C6PX56</accession>
<gene>
    <name evidence="1" type="ORF">CcarbDRAFT_3373</name>
</gene>
<protein>
    <submittedName>
        <fullName evidence="1">Uncharacterized protein</fullName>
    </submittedName>
</protein>
<dbReference type="AlphaFoldDB" id="C6PX56"/>
<dbReference type="Proteomes" id="UP000004198">
    <property type="component" value="Unassembled WGS sequence"/>
</dbReference>
<comment type="caution">
    <text evidence="1">The sequence shown here is derived from an EMBL/GenBank/DDBJ whole genome shotgun (WGS) entry which is preliminary data.</text>
</comment>
<organism evidence="1 2">
    <name type="scientific">Clostridium carboxidivorans P7</name>
    <dbReference type="NCBI Taxonomy" id="536227"/>
    <lineage>
        <taxon>Bacteria</taxon>
        <taxon>Bacillati</taxon>
        <taxon>Bacillota</taxon>
        <taxon>Clostridia</taxon>
        <taxon>Eubacteriales</taxon>
        <taxon>Clostridiaceae</taxon>
        <taxon>Clostridium</taxon>
    </lineage>
</organism>
<name>C6PX56_9CLOT</name>
<reference evidence="1 2" key="1">
    <citation type="submission" date="2009-06" db="EMBL/GenBank/DDBJ databases">
        <title>The draft genome of Clostridium carboxidivorans P7.</title>
        <authorList>
            <consortium name="US DOE Joint Genome Institute (JGI-PGF)"/>
            <person name="Lucas S."/>
            <person name="Copeland A."/>
            <person name="Lapidus A."/>
            <person name="Glavina del Rio T."/>
            <person name="Tice H."/>
            <person name="Bruce D."/>
            <person name="Goodwin L."/>
            <person name="Pitluck S."/>
            <person name="Larimer F."/>
            <person name="Land M.L."/>
            <person name="Hauser L."/>
            <person name="Hemme C.L."/>
        </authorList>
    </citation>
    <scope>NUCLEOTIDE SEQUENCE [LARGE SCALE GENOMIC DNA]</scope>
    <source>
        <strain evidence="1 2">P7</strain>
    </source>
</reference>
<evidence type="ECO:0000313" key="2">
    <source>
        <dbReference type="Proteomes" id="UP000004198"/>
    </source>
</evidence>
<dbReference type="EMBL" id="ACVI01000062">
    <property type="protein sequence ID" value="EET86173.1"/>
    <property type="molecule type" value="Genomic_DNA"/>
</dbReference>
<dbReference type="RefSeq" id="WP_007062258.1">
    <property type="nucleotide sequence ID" value="NZ_ACVI01000062.1"/>
</dbReference>
<sequence length="51" mass="5370">MDLLDNEYIVITCSGGGIPVIINDEGVPAVIASLEKSPLAMKGESRIVIDL</sequence>
<proteinExistence type="predicted"/>